<protein>
    <recommendedName>
        <fullName evidence="1">C2 domain-containing protein</fullName>
    </recommendedName>
</protein>
<evidence type="ECO:0000259" key="1">
    <source>
        <dbReference type="PROSITE" id="PS50004"/>
    </source>
</evidence>
<dbReference type="Proteomes" id="UP000595140">
    <property type="component" value="Unassembled WGS sequence"/>
</dbReference>
<dbReference type="InterPro" id="IPR035892">
    <property type="entry name" value="C2_domain_sf"/>
</dbReference>
<proteinExistence type="predicted"/>
<dbReference type="InterPro" id="IPR000008">
    <property type="entry name" value="C2_dom"/>
</dbReference>
<evidence type="ECO:0000313" key="2">
    <source>
        <dbReference type="EMBL" id="VFQ79251.1"/>
    </source>
</evidence>
<keyword evidence="3" id="KW-1185">Reference proteome</keyword>
<sequence length="289" mass="30762">MEFRTLELRIMSAKDLKKVTLFSRMKAYASVSIFDRGAHPIRTFRTPVDRDGGSNPAWNFPVKFTVDEAAARQDRLRLVFQIRCEGVLGYKNVGEVSVSVLELLDSPASAAGKQVVSYQVIRPSGKVKGQLTFSYQFGEKVSRATTPHKADEPVTAYPAAFPPTAGPSSAYAPGVTQPPPNWPPASGAYPPPAAAYPPPAYGYPPPPAYGYPPPPAYGAYYPQPQPGYGFPPVQQPAKKNKFGLGLGAGLLGGALGGMLIGDMVSDAAAYDAGYDNGFDAGDDFGGFDF</sequence>
<dbReference type="SUPFAM" id="SSF49562">
    <property type="entry name" value="C2 domain (Calcium/lipid-binding domain, CaLB)"/>
    <property type="match status" value="1"/>
</dbReference>
<dbReference type="PANTHER" id="PTHR32246:SF173">
    <property type="entry name" value="C2 DOMAIN-CONTAINING PROTEIN"/>
    <property type="match status" value="1"/>
</dbReference>
<dbReference type="PROSITE" id="PS50004">
    <property type="entry name" value="C2"/>
    <property type="match status" value="1"/>
</dbReference>
<dbReference type="EMBL" id="OOIL02001902">
    <property type="protein sequence ID" value="VFQ79251.1"/>
    <property type="molecule type" value="Genomic_DNA"/>
</dbReference>
<gene>
    <name evidence="2" type="ORF">CCAM_LOCUS21027</name>
</gene>
<dbReference type="SMART" id="SM00239">
    <property type="entry name" value="C2"/>
    <property type="match status" value="1"/>
</dbReference>
<dbReference type="Pfam" id="PF00168">
    <property type="entry name" value="C2"/>
    <property type="match status" value="1"/>
</dbReference>
<feature type="domain" description="C2" evidence="1">
    <location>
        <begin position="1"/>
        <end position="113"/>
    </location>
</feature>
<dbReference type="CDD" id="cd04051">
    <property type="entry name" value="C2_SRC2_like"/>
    <property type="match status" value="1"/>
</dbReference>
<evidence type="ECO:0000313" key="3">
    <source>
        <dbReference type="Proteomes" id="UP000595140"/>
    </source>
</evidence>
<dbReference type="Gene3D" id="2.60.40.150">
    <property type="entry name" value="C2 domain"/>
    <property type="match status" value="1"/>
</dbReference>
<reference evidence="2 3" key="1">
    <citation type="submission" date="2018-04" db="EMBL/GenBank/DDBJ databases">
        <authorList>
            <person name="Vogel A."/>
        </authorList>
    </citation>
    <scope>NUCLEOTIDE SEQUENCE [LARGE SCALE GENOMIC DNA]</scope>
</reference>
<organism evidence="2 3">
    <name type="scientific">Cuscuta campestris</name>
    <dbReference type="NCBI Taxonomy" id="132261"/>
    <lineage>
        <taxon>Eukaryota</taxon>
        <taxon>Viridiplantae</taxon>
        <taxon>Streptophyta</taxon>
        <taxon>Embryophyta</taxon>
        <taxon>Tracheophyta</taxon>
        <taxon>Spermatophyta</taxon>
        <taxon>Magnoliopsida</taxon>
        <taxon>eudicotyledons</taxon>
        <taxon>Gunneridae</taxon>
        <taxon>Pentapetalae</taxon>
        <taxon>asterids</taxon>
        <taxon>lamiids</taxon>
        <taxon>Solanales</taxon>
        <taxon>Convolvulaceae</taxon>
        <taxon>Cuscuteae</taxon>
        <taxon>Cuscuta</taxon>
        <taxon>Cuscuta subgen. Grammica</taxon>
        <taxon>Cuscuta sect. Cleistogrammica</taxon>
    </lineage>
</organism>
<name>A0A484LRW2_9ASTE</name>
<dbReference type="InterPro" id="IPR044750">
    <property type="entry name" value="C2_SRC2/BAP"/>
</dbReference>
<dbReference type="GO" id="GO:0006952">
    <property type="term" value="P:defense response"/>
    <property type="evidence" value="ECO:0007669"/>
    <property type="project" value="InterPro"/>
</dbReference>
<dbReference type="PANTHER" id="PTHR32246">
    <property type="entry name" value="INGRESSION PROTEIN FIC1"/>
    <property type="match status" value="1"/>
</dbReference>
<dbReference type="AlphaFoldDB" id="A0A484LRW2"/>
<accession>A0A484LRW2</accession>
<dbReference type="OrthoDB" id="270970at2759"/>